<dbReference type="Gene3D" id="1.10.150.690">
    <property type="entry name" value="DUF2063"/>
    <property type="match status" value="1"/>
</dbReference>
<name>A0A1I4SW29_ECTMO</name>
<dbReference type="GO" id="GO:0003677">
    <property type="term" value="F:DNA binding"/>
    <property type="evidence" value="ECO:0007669"/>
    <property type="project" value="UniProtKB-KW"/>
</dbReference>
<dbReference type="Pfam" id="PF09836">
    <property type="entry name" value="DUF2063"/>
    <property type="match status" value="1"/>
</dbReference>
<dbReference type="STRING" id="195064.SAMN05421721_12322"/>
<evidence type="ECO:0000313" key="3">
    <source>
        <dbReference type="Proteomes" id="UP000199556"/>
    </source>
</evidence>
<dbReference type="EMBL" id="FOUO01000023">
    <property type="protein sequence ID" value="SFM68706.1"/>
    <property type="molecule type" value="Genomic_DNA"/>
</dbReference>
<dbReference type="InterPro" id="IPR018640">
    <property type="entry name" value="DUF2063"/>
</dbReference>
<sequence>MPSQTEFQTRFAHALHHGGPLPAGLAAGPPQAAGSRFDIHRNNLYAGLVDTLAAAYPVVQRLVGEAFFRAMARAFVARHLPQTPVLLHYGGAFPDFIAAFPPAAGLPYLADVARIERAWLQAWHAADAVPLDPARWAGTDPREAPHLRFALHPSLQVLESPWAARDIWQTHRHDRAPRPLEARGPQTTLICRPRETVQVRPAPAGTCPLVRALACGSTLEDAMAHATRVYPDLDLAACLGVLLRAGAITDLSPTGRPS</sequence>
<feature type="domain" description="Putative DNA-binding" evidence="1">
    <location>
        <begin position="6"/>
        <end position="97"/>
    </location>
</feature>
<dbReference type="AlphaFoldDB" id="A0A1I4SW29"/>
<evidence type="ECO:0000313" key="2">
    <source>
        <dbReference type="EMBL" id="SFM68706.1"/>
    </source>
</evidence>
<dbReference type="InterPro" id="IPR044922">
    <property type="entry name" value="DUF2063_N_sf"/>
</dbReference>
<dbReference type="OrthoDB" id="4146344at2"/>
<dbReference type="RefSeq" id="WP_090487556.1">
    <property type="nucleotide sequence ID" value="NZ_FOUO01000023.1"/>
</dbReference>
<keyword evidence="2" id="KW-0238">DNA-binding</keyword>
<accession>A0A1I4SW29</accession>
<gene>
    <name evidence="2" type="ORF">SAMN05421721_12322</name>
</gene>
<evidence type="ECO:0000259" key="1">
    <source>
        <dbReference type="Pfam" id="PF09836"/>
    </source>
</evidence>
<proteinExistence type="predicted"/>
<keyword evidence="3" id="KW-1185">Reference proteome</keyword>
<dbReference type="Proteomes" id="UP000199556">
    <property type="component" value="Unassembled WGS sequence"/>
</dbReference>
<organism evidence="2 3">
    <name type="scientific">Ectothiorhodospira mobilis</name>
    <dbReference type="NCBI Taxonomy" id="195064"/>
    <lineage>
        <taxon>Bacteria</taxon>
        <taxon>Pseudomonadati</taxon>
        <taxon>Pseudomonadota</taxon>
        <taxon>Gammaproteobacteria</taxon>
        <taxon>Chromatiales</taxon>
        <taxon>Ectothiorhodospiraceae</taxon>
        <taxon>Ectothiorhodospira</taxon>
    </lineage>
</organism>
<reference evidence="2 3" key="1">
    <citation type="submission" date="2016-10" db="EMBL/GenBank/DDBJ databases">
        <authorList>
            <person name="de Groot N.N."/>
        </authorList>
    </citation>
    <scope>NUCLEOTIDE SEQUENCE [LARGE SCALE GENOMIC DNA]</scope>
    <source>
        <strain evidence="2 3">DSM 4180</strain>
    </source>
</reference>
<protein>
    <submittedName>
        <fullName evidence="2">Putative DNA-binding domain-containing protein</fullName>
    </submittedName>
</protein>